<proteinExistence type="predicted"/>
<evidence type="ECO:0000259" key="4">
    <source>
        <dbReference type="PROSITE" id="PS51800"/>
    </source>
</evidence>
<protein>
    <recommendedName>
        <fullName evidence="4">CHHC U11-48K-type domain-containing protein</fullName>
    </recommendedName>
</protein>
<keyword evidence="2" id="KW-0863">Zinc-finger</keyword>
<dbReference type="AlphaFoldDB" id="A0A814MY36"/>
<dbReference type="InterPro" id="IPR051591">
    <property type="entry name" value="UPF0224_FAM112_RNA_Proc"/>
</dbReference>
<dbReference type="Pfam" id="PF05253">
    <property type="entry name" value="zf-U11-48K"/>
    <property type="match status" value="2"/>
</dbReference>
<feature type="domain" description="CHHC U11-48K-type" evidence="4">
    <location>
        <begin position="37"/>
        <end position="64"/>
    </location>
</feature>
<dbReference type="Proteomes" id="UP000663879">
    <property type="component" value="Unassembled WGS sequence"/>
</dbReference>
<feature type="domain" description="CHHC U11-48K-type" evidence="4">
    <location>
        <begin position="5"/>
        <end position="32"/>
    </location>
</feature>
<keyword evidence="1" id="KW-0479">Metal-binding</keyword>
<keyword evidence="6" id="KW-1185">Reference proteome</keyword>
<evidence type="ECO:0000313" key="6">
    <source>
        <dbReference type="Proteomes" id="UP000663879"/>
    </source>
</evidence>
<dbReference type="EMBL" id="CAJNOC010006740">
    <property type="protein sequence ID" value="CAF1084906.1"/>
    <property type="molecule type" value="Genomic_DNA"/>
</dbReference>
<sequence>MEEELIVCPFDPNHKVRSSRFESHIIKCKKQYANLGIDVCPFNAKHVTPRSQIRTHIATCPDRTRLIYESSLSQNFNRTDQINLENNYSRSSTFDDPFGNEENWDNEVCQTNTVLPKEPLRSVGASYAVLAPKQRKQLRISVVEEFKKNTEQKLEKREN</sequence>
<accession>A0A814MY36</accession>
<dbReference type="PANTHER" id="PTHR21402">
    <property type="entry name" value="GAMETOCYTE SPECIFIC FACTOR 1-RELATED"/>
    <property type="match status" value="1"/>
</dbReference>
<evidence type="ECO:0000256" key="2">
    <source>
        <dbReference type="ARBA" id="ARBA00022771"/>
    </source>
</evidence>
<dbReference type="PROSITE" id="PS51800">
    <property type="entry name" value="ZF_CHHC_U11_48K"/>
    <property type="match status" value="2"/>
</dbReference>
<reference evidence="5" key="1">
    <citation type="submission" date="2021-02" db="EMBL/GenBank/DDBJ databases">
        <authorList>
            <person name="Nowell W R."/>
        </authorList>
    </citation>
    <scope>NUCLEOTIDE SEQUENCE</scope>
    <source>
        <strain evidence="5">Ploen Becks lab</strain>
    </source>
</reference>
<evidence type="ECO:0000313" key="5">
    <source>
        <dbReference type="EMBL" id="CAF1084906.1"/>
    </source>
</evidence>
<comment type="caution">
    <text evidence="5">The sequence shown here is derived from an EMBL/GenBank/DDBJ whole genome shotgun (WGS) entry which is preliminary data.</text>
</comment>
<name>A0A814MY36_9BILA</name>
<dbReference type="InterPro" id="IPR036236">
    <property type="entry name" value="Znf_C2H2_sf"/>
</dbReference>
<keyword evidence="3" id="KW-0862">Zinc</keyword>
<dbReference type="OrthoDB" id="10069248at2759"/>
<organism evidence="5 6">
    <name type="scientific">Brachionus calyciflorus</name>
    <dbReference type="NCBI Taxonomy" id="104777"/>
    <lineage>
        <taxon>Eukaryota</taxon>
        <taxon>Metazoa</taxon>
        <taxon>Spiralia</taxon>
        <taxon>Gnathifera</taxon>
        <taxon>Rotifera</taxon>
        <taxon>Eurotatoria</taxon>
        <taxon>Monogononta</taxon>
        <taxon>Pseudotrocha</taxon>
        <taxon>Ploima</taxon>
        <taxon>Brachionidae</taxon>
        <taxon>Brachionus</taxon>
    </lineage>
</organism>
<dbReference type="PANTHER" id="PTHR21402:SF5">
    <property type="entry name" value="GAMETOCYTE SPECIFIC FACTOR 1"/>
    <property type="match status" value="1"/>
</dbReference>
<dbReference type="InterPro" id="IPR022776">
    <property type="entry name" value="TRM13/UPF0224_CHHC_Znf_dom"/>
</dbReference>
<dbReference type="SUPFAM" id="SSF57667">
    <property type="entry name" value="beta-beta-alpha zinc fingers"/>
    <property type="match status" value="1"/>
</dbReference>
<evidence type="ECO:0000256" key="1">
    <source>
        <dbReference type="ARBA" id="ARBA00022723"/>
    </source>
</evidence>
<gene>
    <name evidence="5" type="ORF">OXX778_LOCUS20377</name>
</gene>
<dbReference type="GO" id="GO:0008270">
    <property type="term" value="F:zinc ion binding"/>
    <property type="evidence" value="ECO:0007669"/>
    <property type="project" value="UniProtKB-KW"/>
</dbReference>
<evidence type="ECO:0000256" key="3">
    <source>
        <dbReference type="ARBA" id="ARBA00022833"/>
    </source>
</evidence>